<accession>A0A9W9D243</accession>
<evidence type="ECO:0000313" key="2">
    <source>
        <dbReference type="EMBL" id="KAJ4396576.1"/>
    </source>
</evidence>
<comment type="caution">
    <text evidence="2">The sequence shown here is derived from an EMBL/GenBank/DDBJ whole genome shotgun (WGS) entry which is preliminary data.</text>
</comment>
<dbReference type="InterPro" id="IPR029068">
    <property type="entry name" value="Glyas_Bleomycin-R_OHBP_Dase"/>
</dbReference>
<proteinExistence type="predicted"/>
<dbReference type="AlphaFoldDB" id="A0A9W9D243"/>
<evidence type="ECO:0000313" key="3">
    <source>
        <dbReference type="Proteomes" id="UP001140453"/>
    </source>
</evidence>
<feature type="domain" description="Glyoxalase-like" evidence="1">
    <location>
        <begin position="9"/>
        <end position="192"/>
    </location>
</feature>
<dbReference type="Pfam" id="PF13468">
    <property type="entry name" value="Glyoxalase_3"/>
    <property type="match status" value="1"/>
</dbReference>
<dbReference type="Proteomes" id="UP001140453">
    <property type="component" value="Unassembled WGS sequence"/>
</dbReference>
<name>A0A9W9D243_9PEZI</name>
<sequence>MTPETAAILDHIVILVPYSTLLNLPTWLTDAFTISPGGRHADGVTENKLILFSDGVYLELIAFVPGKEAERERHRWGHRREGTIIDWANTLQTEEDLDIVRDLVRDTGVGFEYDKPVEGGRTRPDGVELKWVTSSWFIEGDTPGYFAGEELPFWCVDRTPREFRVPYKTAPDATSHHSEALGVAGLTVSVADGILSAMLKYTYDAIQGIEGRKAQGVYAHKWPLHLPDEELVISLAGLENRESRLSWPSLCLMWSDNEEVVNEKCLIKLYLLSKSKTGTIGGELGEGLPYLEIELVSSGQ</sequence>
<dbReference type="PANTHER" id="PTHR40265">
    <property type="entry name" value="BLL2707 PROTEIN"/>
    <property type="match status" value="1"/>
</dbReference>
<evidence type="ECO:0000259" key="1">
    <source>
        <dbReference type="Pfam" id="PF13468"/>
    </source>
</evidence>
<dbReference type="OrthoDB" id="408973at2759"/>
<dbReference type="EMBL" id="JAPEVB010000001">
    <property type="protein sequence ID" value="KAJ4396576.1"/>
    <property type="molecule type" value="Genomic_DNA"/>
</dbReference>
<keyword evidence="3" id="KW-1185">Reference proteome</keyword>
<organism evidence="2 3">
    <name type="scientific">Gnomoniopsis smithogilvyi</name>
    <dbReference type="NCBI Taxonomy" id="1191159"/>
    <lineage>
        <taxon>Eukaryota</taxon>
        <taxon>Fungi</taxon>
        <taxon>Dikarya</taxon>
        <taxon>Ascomycota</taxon>
        <taxon>Pezizomycotina</taxon>
        <taxon>Sordariomycetes</taxon>
        <taxon>Sordariomycetidae</taxon>
        <taxon>Diaporthales</taxon>
        <taxon>Gnomoniaceae</taxon>
        <taxon>Gnomoniopsis</taxon>
    </lineage>
</organism>
<protein>
    <recommendedName>
        <fullName evidence="1">Glyoxalase-like domain-containing protein</fullName>
    </recommendedName>
</protein>
<dbReference type="Gene3D" id="3.10.180.10">
    <property type="entry name" value="2,3-Dihydroxybiphenyl 1,2-Dioxygenase, domain 1"/>
    <property type="match status" value="1"/>
</dbReference>
<reference evidence="2" key="1">
    <citation type="submission" date="2022-10" db="EMBL/GenBank/DDBJ databases">
        <title>Tapping the CABI collections for fungal endophytes: first genome assemblies for Collariella, Neodidymelliopsis, Ascochyta clinopodiicola, Didymella pomorum, Didymosphaeria variabile, Neocosmospora piperis and Neocucurbitaria cava.</title>
        <authorList>
            <person name="Hill R."/>
        </authorList>
    </citation>
    <scope>NUCLEOTIDE SEQUENCE</scope>
    <source>
        <strain evidence="2">IMI 355082</strain>
    </source>
</reference>
<dbReference type="InterPro" id="IPR025870">
    <property type="entry name" value="Glyoxalase-like_dom"/>
</dbReference>
<dbReference type="PANTHER" id="PTHR40265:SF1">
    <property type="entry name" value="GLYOXALASE-LIKE DOMAIN-CONTAINING PROTEIN"/>
    <property type="match status" value="1"/>
</dbReference>
<gene>
    <name evidence="2" type="ORF">N0V93_000797</name>
</gene>